<feature type="transmembrane region" description="Helical" evidence="13">
    <location>
        <begin position="156"/>
        <end position="178"/>
    </location>
</feature>
<dbReference type="EMBL" id="VIKS01000010">
    <property type="protein sequence ID" value="TQV86745.1"/>
    <property type="molecule type" value="Genomic_DNA"/>
</dbReference>
<evidence type="ECO:0000256" key="6">
    <source>
        <dbReference type="ARBA" id="ARBA00022475"/>
    </source>
</evidence>
<dbReference type="InterPro" id="IPR026031">
    <property type="entry name" value="Cyt_c_CcmB_bac"/>
</dbReference>
<protein>
    <recommendedName>
        <fullName evidence="4 12">Heme exporter protein B</fullName>
    </recommendedName>
</protein>
<evidence type="ECO:0000256" key="5">
    <source>
        <dbReference type="ARBA" id="ARBA00022448"/>
    </source>
</evidence>
<feature type="transmembrane region" description="Helical" evidence="13">
    <location>
        <begin position="190"/>
        <end position="212"/>
    </location>
</feature>
<keyword evidence="9 12" id="KW-0201">Cytochrome c-type biogenesis</keyword>
<dbReference type="PIRSF" id="PIRSF002764">
    <property type="entry name" value="CcmB"/>
    <property type="match status" value="1"/>
</dbReference>
<keyword evidence="15" id="KW-1185">Reference proteome</keyword>
<evidence type="ECO:0000256" key="11">
    <source>
        <dbReference type="ARBA" id="ARBA00023136"/>
    </source>
</evidence>
<evidence type="ECO:0000256" key="10">
    <source>
        <dbReference type="ARBA" id="ARBA00022989"/>
    </source>
</evidence>
<accession>A0A545UBB2</accession>
<sequence>MQLLKRELLRHWRCRQDLINPLIFFVITVSLFPLALEPQGQLLARIGNGIIWVAALLAAMLSLESMYRDDYLDGTLELLLLQSGSPYQVVFAKIISHWLTSGLPLVLMSPLLAVMMQMESESAIALILTLLIGTPVLSLIGSVGMGLTVGLRQGGVLLSLLVLPLYIPILIFGAGAVSRASMGMDYSGQLALMGAFLVGSLSLVPFASVAAIKVSIR</sequence>
<comment type="caution">
    <text evidence="14">The sequence shown here is derived from an EMBL/GenBank/DDBJ whole genome shotgun (WGS) entry which is preliminary data.</text>
</comment>
<dbReference type="PANTHER" id="PTHR30070:SF1">
    <property type="entry name" value="CYTOCHROME C BIOGENESIS B-RELATED"/>
    <property type="match status" value="1"/>
</dbReference>
<keyword evidence="11 12" id="KW-0472">Membrane</keyword>
<comment type="subcellular location">
    <subcellularLocation>
        <location evidence="2">Cell inner membrane</location>
        <topology evidence="2">Multi-pass membrane protein</topology>
    </subcellularLocation>
</comment>
<dbReference type="GO" id="GO:1903607">
    <property type="term" value="P:cytochrome c biosynthetic process"/>
    <property type="evidence" value="ECO:0007669"/>
    <property type="project" value="TreeGrafter"/>
</dbReference>
<evidence type="ECO:0000256" key="7">
    <source>
        <dbReference type="ARBA" id="ARBA00022519"/>
    </source>
</evidence>
<gene>
    <name evidence="14" type="primary">ccmB</name>
    <name evidence="14" type="ORF">FLL46_16050</name>
</gene>
<dbReference type="InterPro" id="IPR003544">
    <property type="entry name" value="Cyt_c_biogenesis_CcmB"/>
</dbReference>
<keyword evidence="10 13" id="KW-1133">Transmembrane helix</keyword>
<dbReference type="GO" id="GO:0005886">
    <property type="term" value="C:plasma membrane"/>
    <property type="evidence" value="ECO:0007669"/>
    <property type="project" value="UniProtKB-SubCell"/>
</dbReference>
<organism evidence="14 15">
    <name type="scientific">Aliikangiella coralliicola</name>
    <dbReference type="NCBI Taxonomy" id="2592383"/>
    <lineage>
        <taxon>Bacteria</taxon>
        <taxon>Pseudomonadati</taxon>
        <taxon>Pseudomonadota</taxon>
        <taxon>Gammaproteobacteria</taxon>
        <taxon>Oceanospirillales</taxon>
        <taxon>Pleioneaceae</taxon>
        <taxon>Aliikangiella</taxon>
    </lineage>
</organism>
<dbReference type="PRINTS" id="PR01414">
    <property type="entry name" value="CCMBBIOGNSIS"/>
</dbReference>
<evidence type="ECO:0000256" key="9">
    <source>
        <dbReference type="ARBA" id="ARBA00022748"/>
    </source>
</evidence>
<dbReference type="GO" id="GO:0015232">
    <property type="term" value="F:heme transmembrane transporter activity"/>
    <property type="evidence" value="ECO:0007669"/>
    <property type="project" value="InterPro"/>
</dbReference>
<evidence type="ECO:0000256" key="3">
    <source>
        <dbReference type="ARBA" id="ARBA00010544"/>
    </source>
</evidence>
<keyword evidence="8 13" id="KW-0812">Transmembrane</keyword>
<keyword evidence="7 12" id="KW-0997">Cell inner membrane</keyword>
<feature type="transmembrane region" description="Helical" evidence="13">
    <location>
        <begin position="18"/>
        <end position="36"/>
    </location>
</feature>
<evidence type="ECO:0000313" key="14">
    <source>
        <dbReference type="EMBL" id="TQV86745.1"/>
    </source>
</evidence>
<feature type="transmembrane region" description="Helical" evidence="13">
    <location>
        <begin position="98"/>
        <end position="118"/>
    </location>
</feature>
<dbReference type="OrthoDB" id="9799895at2"/>
<dbReference type="Proteomes" id="UP000315439">
    <property type="component" value="Unassembled WGS sequence"/>
</dbReference>
<comment type="similarity">
    <text evidence="3 12">Belongs to the CcmB/CycW/HelB family.</text>
</comment>
<evidence type="ECO:0000256" key="2">
    <source>
        <dbReference type="ARBA" id="ARBA00004429"/>
    </source>
</evidence>
<proteinExistence type="inferred from homology"/>
<name>A0A545UBB2_9GAMM</name>
<evidence type="ECO:0000256" key="8">
    <source>
        <dbReference type="ARBA" id="ARBA00022692"/>
    </source>
</evidence>
<dbReference type="NCBIfam" id="TIGR01190">
    <property type="entry name" value="ccmB"/>
    <property type="match status" value="1"/>
</dbReference>
<keyword evidence="6 12" id="KW-1003">Cell membrane</keyword>
<comment type="function">
    <text evidence="1 12">Required for the export of heme to the periplasm for the biogenesis of c-type cytochromes.</text>
</comment>
<evidence type="ECO:0000256" key="13">
    <source>
        <dbReference type="SAM" id="Phobius"/>
    </source>
</evidence>
<evidence type="ECO:0000256" key="12">
    <source>
        <dbReference type="PIRNR" id="PIRNR002764"/>
    </source>
</evidence>
<dbReference type="PANTHER" id="PTHR30070">
    <property type="entry name" value="HEME EXPORTER PROTEIN B"/>
    <property type="match status" value="1"/>
</dbReference>
<feature type="transmembrane region" description="Helical" evidence="13">
    <location>
        <begin position="42"/>
        <end position="63"/>
    </location>
</feature>
<dbReference type="GO" id="GO:0017004">
    <property type="term" value="P:cytochrome complex assembly"/>
    <property type="evidence" value="ECO:0007669"/>
    <property type="project" value="UniProtKB-KW"/>
</dbReference>
<evidence type="ECO:0000256" key="1">
    <source>
        <dbReference type="ARBA" id="ARBA00002442"/>
    </source>
</evidence>
<dbReference type="Pfam" id="PF03379">
    <property type="entry name" value="CcmB"/>
    <property type="match status" value="1"/>
</dbReference>
<dbReference type="AlphaFoldDB" id="A0A545UBB2"/>
<evidence type="ECO:0000313" key="15">
    <source>
        <dbReference type="Proteomes" id="UP000315439"/>
    </source>
</evidence>
<reference evidence="14 15" key="1">
    <citation type="submission" date="2019-07" db="EMBL/GenBank/DDBJ databases">
        <title>Draft genome for Aliikangiella sp. M105.</title>
        <authorList>
            <person name="Wang G."/>
        </authorList>
    </citation>
    <scope>NUCLEOTIDE SEQUENCE [LARGE SCALE GENOMIC DNA]</scope>
    <source>
        <strain evidence="14 15">M105</strain>
    </source>
</reference>
<feature type="transmembrane region" description="Helical" evidence="13">
    <location>
        <begin position="124"/>
        <end position="149"/>
    </location>
</feature>
<keyword evidence="5 12" id="KW-0813">Transport</keyword>
<evidence type="ECO:0000256" key="4">
    <source>
        <dbReference type="ARBA" id="ARBA00016452"/>
    </source>
</evidence>